<dbReference type="AlphaFoldDB" id="A0A6P6RRF6"/>
<reference evidence="3" key="1">
    <citation type="submission" date="2025-08" db="UniProtKB">
        <authorList>
            <consortium name="RefSeq"/>
        </authorList>
    </citation>
    <scope>IDENTIFICATION</scope>
</reference>
<gene>
    <name evidence="3" type="primary">LOC113146629</name>
</gene>
<evidence type="ECO:0000313" key="3">
    <source>
        <dbReference type="RefSeq" id="XP_026190376.1"/>
    </source>
</evidence>
<dbReference type="Proteomes" id="UP000515125">
    <property type="component" value="Unplaced"/>
</dbReference>
<accession>A0A6P6RRF6</accession>
<dbReference type="RefSeq" id="XP_026190376.1">
    <property type="nucleotide sequence ID" value="XM_026334591.1"/>
</dbReference>
<proteinExistence type="predicted"/>
<dbReference type="GeneID" id="113146629"/>
<organism evidence="2 3">
    <name type="scientific">Cyclospora cayetanensis</name>
    <dbReference type="NCBI Taxonomy" id="88456"/>
    <lineage>
        <taxon>Eukaryota</taxon>
        <taxon>Sar</taxon>
        <taxon>Alveolata</taxon>
        <taxon>Apicomplexa</taxon>
        <taxon>Conoidasida</taxon>
        <taxon>Coccidia</taxon>
        <taxon>Eucoccidiorida</taxon>
        <taxon>Eimeriorina</taxon>
        <taxon>Eimeriidae</taxon>
        <taxon>Cyclospora</taxon>
    </lineage>
</organism>
<feature type="region of interest" description="Disordered" evidence="1">
    <location>
        <begin position="48"/>
        <end position="79"/>
    </location>
</feature>
<evidence type="ECO:0000256" key="1">
    <source>
        <dbReference type="SAM" id="MobiDB-lite"/>
    </source>
</evidence>
<sequence length="281" mass="29961">MGATGLKLLHKQSAASRAELHSVCNADWNEIELLCEKEGDLCGIAVPAETKEEKGPRSGDNSPCRGPRPTPDINQQPRLLKFGEEASPITISIVKCPGLHYEEHMQSPQGCHMSLHPPLHMMQQTLVPSQQGSSYRNPLGEEAGEVGSKGALESFGPTFATELLADIELGGEIGSPASDGGAALAAAATGATAVIAAPCACNHSTQAPHSNFFCLYGPQQVFGEMPPLRNKAETPMFMDPHEYGALRGRRTGKVRSEQSPNCCCKKTKKAKAHLEGHLTTQ</sequence>
<name>A0A6P6RRF6_9EIME</name>
<evidence type="ECO:0000313" key="2">
    <source>
        <dbReference type="Proteomes" id="UP000515125"/>
    </source>
</evidence>
<keyword evidence="2" id="KW-1185">Reference proteome</keyword>
<protein>
    <submittedName>
        <fullName evidence="3">Uncharacterized protein LOC113146629</fullName>
    </submittedName>
</protein>
<dbReference type="OrthoDB" id="347626at2759"/>